<dbReference type="Pfam" id="PF13460">
    <property type="entry name" value="NAD_binding_10"/>
    <property type="match status" value="1"/>
</dbReference>
<evidence type="ECO:0000313" key="3">
    <source>
        <dbReference type="Proteomes" id="UP001465755"/>
    </source>
</evidence>
<proteinExistence type="predicted"/>
<dbReference type="SUPFAM" id="SSF51735">
    <property type="entry name" value="NAD(P)-binding Rossmann-fold domains"/>
    <property type="match status" value="1"/>
</dbReference>
<sequence length="286" mass="30964">MPSPRSDWGKVQRLARSACTRTPQQRRLQLRLHAAVGPGACVLVAGATGGVGQLVTAKLLDRGYQVRALCRNREKATQLFPPEQSKKIEIVYADLRDASAAQRLTESIDAVCCVTGTTAFPSQRWKGNNGPQQTDYVSVKNLIDACPGNLQRFILNTSAGVDRSGSLPFSILNLFGVLRYKKEAERVLQSSGLPYTIVRPGRLTDGPYTSYDLNTLLQATSGSRQNIRLSPNDDLNGQTSRLACAEAIVQALQSNIVENRAFALESSDGQGPGSDAAQWKALFSAL</sequence>
<protein>
    <recommendedName>
        <fullName evidence="1">NAD(P)-binding domain-containing protein</fullName>
    </recommendedName>
</protein>
<dbReference type="Gene3D" id="3.40.50.720">
    <property type="entry name" value="NAD(P)-binding Rossmann-like Domain"/>
    <property type="match status" value="1"/>
</dbReference>
<accession>A0AAW1PNJ8</accession>
<reference evidence="2 3" key="1">
    <citation type="journal article" date="2024" name="Nat. Commun.">
        <title>Phylogenomics reveals the evolutionary origins of lichenization in chlorophyte algae.</title>
        <authorList>
            <person name="Puginier C."/>
            <person name="Libourel C."/>
            <person name="Otte J."/>
            <person name="Skaloud P."/>
            <person name="Haon M."/>
            <person name="Grisel S."/>
            <person name="Petersen M."/>
            <person name="Berrin J.G."/>
            <person name="Delaux P.M."/>
            <person name="Dal Grande F."/>
            <person name="Keller J."/>
        </authorList>
    </citation>
    <scope>NUCLEOTIDE SEQUENCE [LARGE SCALE GENOMIC DNA]</scope>
    <source>
        <strain evidence="2 3">SAG 2036</strain>
    </source>
</reference>
<gene>
    <name evidence="2" type="ORF">WJX73_000226</name>
</gene>
<dbReference type="InterPro" id="IPR036291">
    <property type="entry name" value="NAD(P)-bd_dom_sf"/>
</dbReference>
<organism evidence="2 3">
    <name type="scientific">Symbiochloris irregularis</name>
    <dbReference type="NCBI Taxonomy" id="706552"/>
    <lineage>
        <taxon>Eukaryota</taxon>
        <taxon>Viridiplantae</taxon>
        <taxon>Chlorophyta</taxon>
        <taxon>core chlorophytes</taxon>
        <taxon>Trebouxiophyceae</taxon>
        <taxon>Trebouxiales</taxon>
        <taxon>Trebouxiaceae</taxon>
        <taxon>Symbiochloris</taxon>
    </lineage>
</organism>
<evidence type="ECO:0000259" key="1">
    <source>
        <dbReference type="Pfam" id="PF13460"/>
    </source>
</evidence>
<comment type="caution">
    <text evidence="2">The sequence shown here is derived from an EMBL/GenBank/DDBJ whole genome shotgun (WGS) entry which is preliminary data.</text>
</comment>
<dbReference type="PANTHER" id="PTHR15020:SF50">
    <property type="entry name" value="UPF0659 PROTEIN YMR090W"/>
    <property type="match status" value="1"/>
</dbReference>
<dbReference type="EMBL" id="JALJOQ010000017">
    <property type="protein sequence ID" value="KAK9809648.1"/>
    <property type="molecule type" value="Genomic_DNA"/>
</dbReference>
<feature type="domain" description="NAD(P)-binding" evidence="1">
    <location>
        <begin position="46"/>
        <end position="218"/>
    </location>
</feature>
<evidence type="ECO:0000313" key="2">
    <source>
        <dbReference type="EMBL" id="KAK9809648.1"/>
    </source>
</evidence>
<dbReference type="CDD" id="cd05243">
    <property type="entry name" value="SDR_a5"/>
    <property type="match status" value="1"/>
</dbReference>
<dbReference type="Proteomes" id="UP001465755">
    <property type="component" value="Unassembled WGS sequence"/>
</dbReference>
<dbReference type="PANTHER" id="PTHR15020">
    <property type="entry name" value="FLAVIN REDUCTASE-RELATED"/>
    <property type="match status" value="1"/>
</dbReference>
<keyword evidence="3" id="KW-1185">Reference proteome</keyword>
<name>A0AAW1PNJ8_9CHLO</name>
<dbReference type="AlphaFoldDB" id="A0AAW1PNJ8"/>
<dbReference type="InterPro" id="IPR016040">
    <property type="entry name" value="NAD(P)-bd_dom"/>
</dbReference>